<dbReference type="Proteomes" id="UP001183648">
    <property type="component" value="Unassembled WGS sequence"/>
</dbReference>
<dbReference type="EMBL" id="JAVDYG010000001">
    <property type="protein sequence ID" value="MDR7364578.1"/>
    <property type="molecule type" value="Genomic_DNA"/>
</dbReference>
<dbReference type="RefSeq" id="WP_310306357.1">
    <property type="nucleotide sequence ID" value="NZ_BAAAPS010000006.1"/>
</dbReference>
<dbReference type="Gene3D" id="3.40.50.720">
    <property type="entry name" value="NAD(P)-binding Rossmann-like Domain"/>
    <property type="match status" value="1"/>
</dbReference>
<evidence type="ECO:0000256" key="1">
    <source>
        <dbReference type="ARBA" id="ARBA00007637"/>
    </source>
</evidence>
<dbReference type="PANTHER" id="PTHR43000">
    <property type="entry name" value="DTDP-D-GLUCOSE 4,6-DEHYDRATASE-RELATED"/>
    <property type="match status" value="1"/>
</dbReference>
<proteinExistence type="inferred from homology"/>
<dbReference type="Pfam" id="PF01370">
    <property type="entry name" value="Epimerase"/>
    <property type="match status" value="1"/>
</dbReference>
<dbReference type="EC" id="3.13.1.1" evidence="3"/>
<name>A0ABU2C1N7_9ACTN</name>
<keyword evidence="3" id="KW-0378">Hydrolase</keyword>
<comment type="caution">
    <text evidence="3">The sequence shown here is derived from an EMBL/GenBank/DDBJ whole genome shotgun (WGS) entry which is preliminary data.</text>
</comment>
<evidence type="ECO:0000313" key="4">
    <source>
        <dbReference type="Proteomes" id="UP001183648"/>
    </source>
</evidence>
<accession>A0ABU2C1N7</accession>
<sequence length="382" mass="43025">MRILVLGGDGYLGWPTAMYFSARGHDVAVVDNYLRRRTVLEAGSDSLTPVLNLHQRVEAWRKITGRTIEAHLFDLCDYEPLDALMKSFQPDAVVHYGQIPSAPYSMVDRIHATFTQQNNIVNNLNTIFAILNNNPEVHLVKLGTMGEYGCPNIDIEEGYIEIEHKGRKDTLPFPKLPHSWYHASKVADSTNIHFASRVYGLRATDLNQGVVYGVSTEETDIDPALMTRFDYDEQFGTALNRFCLQAVIGHPLTVYGTGGQTRGFLNIRDTLRCVELAVENPADRGEFRVFNQFTESFSIRGLAETVQKSARELGLEVEIASVENPRTEAQEHYYNPTHTKLIDLGLKPTLMSDDLVKNTLQVLMQHKDRAVVEAIAPRTTWS</sequence>
<dbReference type="SUPFAM" id="SSF51735">
    <property type="entry name" value="NAD(P)-binding Rossmann-fold domains"/>
    <property type="match status" value="1"/>
</dbReference>
<comment type="similarity">
    <text evidence="1">Belongs to the NAD(P)-dependent epimerase/dehydratase family.</text>
</comment>
<organism evidence="3 4">
    <name type="scientific">Nocardioides marmoribigeumensis</name>
    <dbReference type="NCBI Taxonomy" id="433649"/>
    <lineage>
        <taxon>Bacteria</taxon>
        <taxon>Bacillati</taxon>
        <taxon>Actinomycetota</taxon>
        <taxon>Actinomycetes</taxon>
        <taxon>Propionibacteriales</taxon>
        <taxon>Nocardioidaceae</taxon>
        <taxon>Nocardioides</taxon>
    </lineage>
</organism>
<dbReference type="InterPro" id="IPR036291">
    <property type="entry name" value="NAD(P)-bd_dom_sf"/>
</dbReference>
<feature type="domain" description="NAD-dependent epimerase/dehydratase" evidence="2">
    <location>
        <begin position="3"/>
        <end position="291"/>
    </location>
</feature>
<evidence type="ECO:0000313" key="3">
    <source>
        <dbReference type="EMBL" id="MDR7364578.1"/>
    </source>
</evidence>
<dbReference type="Gene3D" id="3.90.25.10">
    <property type="entry name" value="UDP-galactose 4-epimerase, domain 1"/>
    <property type="match status" value="1"/>
</dbReference>
<protein>
    <submittedName>
        <fullName evidence="3">UDP-sulfoquinovose synthase</fullName>
        <ecNumber evidence="3">3.13.1.1</ecNumber>
    </submittedName>
</protein>
<keyword evidence="4" id="KW-1185">Reference proteome</keyword>
<dbReference type="GO" id="GO:0046507">
    <property type="term" value="F:UDPsulfoquinovose synthase activity"/>
    <property type="evidence" value="ECO:0007669"/>
    <property type="project" value="UniProtKB-EC"/>
</dbReference>
<gene>
    <name evidence="3" type="ORF">J2S63_004131</name>
</gene>
<evidence type="ECO:0000259" key="2">
    <source>
        <dbReference type="Pfam" id="PF01370"/>
    </source>
</evidence>
<dbReference type="InterPro" id="IPR001509">
    <property type="entry name" value="Epimerase_deHydtase"/>
</dbReference>
<reference evidence="3 4" key="1">
    <citation type="submission" date="2023-07" db="EMBL/GenBank/DDBJ databases">
        <title>Sequencing the genomes of 1000 actinobacteria strains.</title>
        <authorList>
            <person name="Klenk H.-P."/>
        </authorList>
    </citation>
    <scope>NUCLEOTIDE SEQUENCE [LARGE SCALE GENOMIC DNA]</scope>
    <source>
        <strain evidence="3 4">DSM 19426</strain>
    </source>
</reference>